<gene>
    <name evidence="2" type="ORF">Cni_G10419</name>
</gene>
<dbReference type="AlphaFoldDB" id="A0AAQ3K4B6"/>
<sequence length="1044" mass="116455">MGTRVQCKSYISGYHPIRDLNEDPAFRWSPFFEDKTFSGQLCNDLKSRRVGSWLDYNKEMLKQIMLEHEAIFQKQVCELHRLYRIQKELMHEHKKNQMSRFYGPLEASNSSMCQSQMLPDFGESKWHLPHGTLENPFRGMKNGTYNDGKDASLNFQNEGATQCGSISTKIRDDKDDIPQDTELKKFPKRMLDLRLPAEAYIENDDTERIERKNFIESCAMAGETHNMISGIESENDVKLTLNNAKASLSGKGISKSNLADLNEPCKDLCEEGILAWGSHEYSNYNVCSVEVQQLSKSNFPQRNFFIDQCRDGVTLNCHGIDKAERGREWLPLHSDSCQSETAGNPFNSSLFTEKYPMSSESIKLKLDKARDQNQTEMSLGEKTTHCSAMKSRFDKAQAQNQTETLLGAKAAHCSELSGSLNFFNPNHPANAASHVTSPFSASYAAATSPLTSWRNQSNGTNHIPIAVGANGSLLNEQNNSYGVNKQNNSTDFHRVECKGDLQSQIRLGSEPFAHPNSHHGIQTCSSLTGIHHSPTDLEKKNITSNGNASTYQNNEIHETQKCSRDLLFLGAKYAKDLNLKLEDIVGFQNGCADKHNQTKKYNESSTGVIWFGETQSCNGLAEFDNQLHLRFTQDCSLPPKFPGEEVKDNGSSGKHSFSSFDIIKERRLHVNILTDSLNSNGVLNGSGNCQSNPYCSRSVSYDGESLADGPKGHGNEAVRSQGLRQDINLNSDFVPMDNNSFGVSATDKTSIPSSVSLSRVEGKLTRKFDLEAPADEIEEDNALSGVEIVDMNHPAKLVEISQEKISSHDSSIKLAADIMLSMSVNVHNHVDKNVFLSSSDSLNLLAEVVMSNTETVGVSKRSTCYGSEASNNDDGMDLFELMTLKLEELKVDEYCCKPYQKEKLKDDEKSIASLLFTRPRRGQARKRRQKKDFQKDVLPAIASLSRHEVTEDLQALGGVTRAAKSRQTASTRRSTSQNRSSPRGRRRPRSLAITIAEVDDNPPQIQAIHAELENDGGNIMTWGRTTRRCRRQRVPLGHAVAPQE</sequence>
<accession>A0AAQ3K4B6</accession>
<keyword evidence="3" id="KW-1185">Reference proteome</keyword>
<dbReference type="Pfam" id="PF05904">
    <property type="entry name" value="DUF863"/>
    <property type="match status" value="2"/>
</dbReference>
<dbReference type="InterPro" id="IPR008581">
    <property type="entry name" value="DUF863_pln"/>
</dbReference>
<reference evidence="2 3" key="1">
    <citation type="submission" date="2023-10" db="EMBL/GenBank/DDBJ databases">
        <title>Chromosome-scale genome assembly provides insights into flower coloration mechanisms of Canna indica.</title>
        <authorList>
            <person name="Li C."/>
        </authorList>
    </citation>
    <scope>NUCLEOTIDE SEQUENCE [LARGE SCALE GENOMIC DNA]</scope>
    <source>
        <tissue evidence="2">Flower</tissue>
    </source>
</reference>
<dbReference type="PANTHER" id="PTHR33167:SF4">
    <property type="entry name" value="TRANSCRIPTION FACTOR, PUTATIVE (DUF863)-RELATED"/>
    <property type="match status" value="1"/>
</dbReference>
<feature type="region of interest" description="Disordered" evidence="1">
    <location>
        <begin position="956"/>
        <end position="989"/>
    </location>
</feature>
<dbReference type="Proteomes" id="UP001327560">
    <property type="component" value="Chromosome 3"/>
</dbReference>
<evidence type="ECO:0000313" key="2">
    <source>
        <dbReference type="EMBL" id="WOL01702.1"/>
    </source>
</evidence>
<name>A0AAQ3K4B6_9LILI</name>
<evidence type="ECO:0000256" key="1">
    <source>
        <dbReference type="SAM" id="MobiDB-lite"/>
    </source>
</evidence>
<organism evidence="2 3">
    <name type="scientific">Canna indica</name>
    <name type="common">Indian-shot</name>
    <dbReference type="NCBI Taxonomy" id="4628"/>
    <lineage>
        <taxon>Eukaryota</taxon>
        <taxon>Viridiplantae</taxon>
        <taxon>Streptophyta</taxon>
        <taxon>Embryophyta</taxon>
        <taxon>Tracheophyta</taxon>
        <taxon>Spermatophyta</taxon>
        <taxon>Magnoliopsida</taxon>
        <taxon>Liliopsida</taxon>
        <taxon>Zingiberales</taxon>
        <taxon>Cannaceae</taxon>
        <taxon>Canna</taxon>
    </lineage>
</organism>
<dbReference type="PANTHER" id="PTHR33167">
    <property type="entry name" value="TRANSCRIPTION FACTOR, PUTATIVE (DUF863)-RELATED"/>
    <property type="match status" value="1"/>
</dbReference>
<evidence type="ECO:0000313" key="3">
    <source>
        <dbReference type="Proteomes" id="UP001327560"/>
    </source>
</evidence>
<protein>
    <submittedName>
        <fullName evidence="2">Uncharacterized protein</fullName>
    </submittedName>
</protein>
<feature type="compositionally biased region" description="Low complexity" evidence="1">
    <location>
        <begin position="960"/>
        <end position="981"/>
    </location>
</feature>
<dbReference type="EMBL" id="CP136892">
    <property type="protein sequence ID" value="WOL01702.1"/>
    <property type="molecule type" value="Genomic_DNA"/>
</dbReference>
<proteinExistence type="predicted"/>